<evidence type="ECO:0000313" key="4">
    <source>
        <dbReference type="Proteomes" id="UP001332243"/>
    </source>
</evidence>
<dbReference type="InterPro" id="IPR000674">
    <property type="entry name" value="Ald_Oxase/Xan_DH_a/b"/>
</dbReference>
<feature type="domain" description="Aldehyde oxidase/xanthine dehydrogenase a/b hammerhead" evidence="2">
    <location>
        <begin position="223"/>
        <end position="303"/>
    </location>
</feature>
<sequence>MPDPKRAHHTAGPAAHQAGAEPAGHQAGAEPAGHQAGAEPVDDRTAVPPSAVPLPPGLLANPRLDRWVEIHRDGGVTLRIGKVELGQGILTALAQIAADELDVDLAAVRVAAANTADGPDEGLTAGSRSVADSGAAVAQVCAEVRARFLAEAVRALALDPQTVRVAGGVITDAAGDRWTSYAELADRVSLDRDANGSARPKAVGAARLVGTSVPRLDLPDKVTGRPRFIQDLVLPDQLVGRVVRPPSPGATLSTVDTAAVRVLPGVVAVLRDGDFLGVVAEDEPSAERAARGLTDAARWHEEPTLPDEDDLPRFLRSSPVESFVAAESTPTAPADRVVRRLRASYSRPYLAHASVAPSCGVARWEEGTLRVWSHSQGIHRLRDAVAAALDLDPERIVVQHVESAGSYGHNAADDAAFDAVLLARAVPGRPVRVCWSRRDELSWAPFGPAMVADVEAGVDADGTVVSWSYDVWSQGHVARPGYAGSPGLLGAAHRDRSRPVPPAADPPPEAGGGITRNARPGYTFPGVRVHGHRVLRTPLRSSSLRSLGAFTNVFAIESFMDELALSAGVDPVEYRLAQLADPRARAVVTAAARSGRWARRGTEEGVGYGLGFARYKDRGAYCAVVAEVVAVHEVRIRRLAVVVDVGRVVNPDGVRNQIEGGAVQAASWTLRERVRFDRWRVTSTDWESYPILRFTEVPEVDVELLDRPDEPSVGAGEAAQGPTAAAIANAVADALSVRVRDLPITTERIRAELEG</sequence>
<dbReference type="InterPro" id="IPR046867">
    <property type="entry name" value="AldOxase/xan_DH_MoCoBD2"/>
</dbReference>
<dbReference type="EMBL" id="JAZGQK010000034">
    <property type="protein sequence ID" value="MEE6263126.1"/>
    <property type="molecule type" value="Genomic_DNA"/>
</dbReference>
<protein>
    <submittedName>
        <fullName evidence="3">Molybdopterin cofactor-binding domain-containing protein</fullName>
    </submittedName>
</protein>
<dbReference type="InterPro" id="IPR052516">
    <property type="entry name" value="N-heterocyclic_Hydroxylase"/>
</dbReference>
<evidence type="ECO:0000256" key="1">
    <source>
        <dbReference type="SAM" id="MobiDB-lite"/>
    </source>
</evidence>
<proteinExistence type="predicted"/>
<dbReference type="InterPro" id="IPR008274">
    <property type="entry name" value="AldOxase/xan_DH_MoCoBD1"/>
</dbReference>
<accession>A0ABU7S2Z8</accession>
<dbReference type="PIRSF" id="PIRSF036389">
    <property type="entry name" value="IOR_B"/>
    <property type="match status" value="1"/>
</dbReference>
<evidence type="ECO:0000259" key="2">
    <source>
        <dbReference type="SMART" id="SM01008"/>
    </source>
</evidence>
<evidence type="ECO:0000313" key="3">
    <source>
        <dbReference type="EMBL" id="MEE6263126.1"/>
    </source>
</evidence>
<dbReference type="PANTHER" id="PTHR47495">
    <property type="entry name" value="ALDEHYDE DEHYDROGENASE"/>
    <property type="match status" value="1"/>
</dbReference>
<dbReference type="InterPro" id="IPR037165">
    <property type="entry name" value="AldOxase/xan_DH_Mopterin-bd_sf"/>
</dbReference>
<dbReference type="Pfam" id="PF20256">
    <property type="entry name" value="MoCoBD_2"/>
    <property type="match status" value="2"/>
</dbReference>
<gene>
    <name evidence="3" type="ORF">V1633_32065</name>
</gene>
<feature type="compositionally biased region" description="Pro residues" evidence="1">
    <location>
        <begin position="499"/>
        <end position="509"/>
    </location>
</feature>
<feature type="region of interest" description="Disordered" evidence="1">
    <location>
        <begin position="492"/>
        <end position="518"/>
    </location>
</feature>
<dbReference type="Gene3D" id="3.90.1170.50">
    <property type="entry name" value="Aldehyde oxidase/xanthine dehydrogenase, a/b hammerhead"/>
    <property type="match status" value="1"/>
</dbReference>
<dbReference type="RefSeq" id="WP_331218063.1">
    <property type="nucleotide sequence ID" value="NZ_JAZGQK010000034.1"/>
</dbReference>
<feature type="region of interest" description="Disordered" evidence="1">
    <location>
        <begin position="1"/>
        <end position="58"/>
    </location>
</feature>
<comment type="caution">
    <text evidence="3">The sequence shown here is derived from an EMBL/GenBank/DDBJ whole genome shotgun (WGS) entry which is preliminary data.</text>
</comment>
<dbReference type="Proteomes" id="UP001332243">
    <property type="component" value="Unassembled WGS sequence"/>
</dbReference>
<organism evidence="3 4">
    <name type="scientific">Plantactinospora sonchi</name>
    <dbReference type="NCBI Taxonomy" id="1544735"/>
    <lineage>
        <taxon>Bacteria</taxon>
        <taxon>Bacillati</taxon>
        <taxon>Actinomycetota</taxon>
        <taxon>Actinomycetes</taxon>
        <taxon>Micromonosporales</taxon>
        <taxon>Micromonosporaceae</taxon>
        <taxon>Plantactinospora</taxon>
    </lineage>
</organism>
<dbReference type="InterPro" id="IPR012368">
    <property type="entry name" value="OxRdtase_Mopterin-bd_su_IorB"/>
</dbReference>
<dbReference type="PANTHER" id="PTHR47495:SF1">
    <property type="entry name" value="BLL3820 PROTEIN"/>
    <property type="match status" value="1"/>
</dbReference>
<keyword evidence="4" id="KW-1185">Reference proteome</keyword>
<dbReference type="Gene3D" id="3.30.365.10">
    <property type="entry name" value="Aldehyde oxidase/xanthine dehydrogenase, molybdopterin binding domain"/>
    <property type="match status" value="4"/>
</dbReference>
<dbReference type="SUPFAM" id="SSF56003">
    <property type="entry name" value="Molybdenum cofactor-binding domain"/>
    <property type="match status" value="2"/>
</dbReference>
<reference evidence="3 4" key="1">
    <citation type="submission" date="2024-01" db="EMBL/GenBank/DDBJ databases">
        <title>Genome insights into Plantactinospora sonchi sp. nov.</title>
        <authorList>
            <person name="Wang L."/>
        </authorList>
    </citation>
    <scope>NUCLEOTIDE SEQUENCE [LARGE SCALE GENOMIC DNA]</scope>
    <source>
        <strain evidence="3 4">NEAU-QY2</strain>
    </source>
</reference>
<name>A0ABU7S2Z8_9ACTN</name>
<dbReference type="SMART" id="SM01008">
    <property type="entry name" value="Ald_Xan_dh_C"/>
    <property type="match status" value="1"/>
</dbReference>
<dbReference type="Pfam" id="PF02738">
    <property type="entry name" value="MoCoBD_1"/>
    <property type="match status" value="2"/>
</dbReference>